<dbReference type="Pfam" id="PF13091">
    <property type="entry name" value="PLDc_2"/>
    <property type="match status" value="2"/>
</dbReference>
<dbReference type="SUPFAM" id="SSF56024">
    <property type="entry name" value="Phospholipase D/nuclease"/>
    <property type="match status" value="2"/>
</dbReference>
<sequence>MKPLSPAFGMETLKDWHVHAIRCLKLRCSQGKAHVGTGRGTDRPSSELFAQRTVSILTLLSGVIYLSACTYVPFETNRPAETAAPPAPSTVSRIESTIGAEINGDQVLLAPLNNGNDALGARLRMIEEARHTIDLKTFLIKPDTAGALVWLALFDAAERGVRIRVLYDDVFTNAQDEQIATLDAHPNVDIRTYNPLSRNSTFVGNFLLDFKRVNRRMHNKAFIVDGTFAVVGGRNIADEYYQIETESEFADFDLFIAGRPVEQLSASFDLFWNDEWAVPVNSFAQGDAAALREALAALRAVPDDPRSKVYKGAVSSQYLRDLREGRKPSYVGTATVVTDDPQKLRRPPGQGPFTVGNSFYNTLLSAKREVLIITPYFVPEDYGAEVFERLVAKGVRVRIVTNSLASTNHAYVHGGYAKYRNRLLRSGVEFMEVRADAPLIVEGSTTPLVLHSKLAIIDAGRLFVSSTNIDPRSIRQNSEIAMIIESPALASDVLARLNAEVQEYVFDVAAGPDGNPVWRYQGSGKNEIYRSEPNAGFFRKLLATLTGWLPVEQQL</sequence>
<dbReference type="eggNOG" id="COG1502">
    <property type="taxonomic scope" value="Bacteria"/>
</dbReference>
<dbReference type="SMART" id="SM00155">
    <property type="entry name" value="PLDc"/>
    <property type="match status" value="2"/>
</dbReference>
<name>F7ZBS8_ROSLO</name>
<dbReference type="Proteomes" id="UP000001353">
    <property type="component" value="Chromosome"/>
</dbReference>
<dbReference type="EMBL" id="CP002623">
    <property type="protein sequence ID" value="AEI93120.1"/>
    <property type="molecule type" value="Genomic_DNA"/>
</dbReference>
<keyword evidence="8" id="KW-1185">Reference proteome</keyword>
<evidence type="ECO:0000256" key="4">
    <source>
        <dbReference type="ARBA" id="ARBA00022525"/>
    </source>
</evidence>
<gene>
    <name evidence="7" type="ordered locus">RLO149_c011130</name>
</gene>
<reference evidence="7 8" key="1">
    <citation type="journal article" date="2011" name="BMC Genomics">
        <title>Comparative genome analysis and genome-guided physiological analysis of Roseobacter litoralis.</title>
        <authorList>
            <person name="Kalhoefer D."/>
            <person name="Thole S."/>
            <person name="Voget S."/>
            <person name="Lehmann R."/>
            <person name="Liesegang H."/>
            <person name="Wollher A."/>
            <person name="Daniel R."/>
            <person name="Simon M."/>
            <person name="Brinkhoff T."/>
        </authorList>
    </citation>
    <scope>NUCLEOTIDE SEQUENCE [LARGE SCALE GENOMIC DNA]</scope>
    <source>
        <strain evidence="8">ATCC 49566 / DSM 6996 / JCM 21268 / NBRC 15278 / OCh 149</strain>
    </source>
</reference>
<dbReference type="PANTHER" id="PTHR21248">
    <property type="entry name" value="CARDIOLIPIN SYNTHASE"/>
    <property type="match status" value="1"/>
</dbReference>
<dbReference type="Gene3D" id="3.30.870.10">
    <property type="entry name" value="Endonuclease Chain A"/>
    <property type="match status" value="2"/>
</dbReference>
<organism evidence="7 8">
    <name type="scientific">Roseobacter litoralis (strain ATCC 49566 / DSM 6996 / JCM 21268 / NBRC 15278 / OCh 149)</name>
    <dbReference type="NCBI Taxonomy" id="391595"/>
    <lineage>
        <taxon>Bacteria</taxon>
        <taxon>Pseudomonadati</taxon>
        <taxon>Pseudomonadota</taxon>
        <taxon>Alphaproteobacteria</taxon>
        <taxon>Rhodobacterales</taxon>
        <taxon>Roseobacteraceae</taxon>
        <taxon>Roseobacter</taxon>
    </lineage>
</organism>
<evidence type="ECO:0000313" key="7">
    <source>
        <dbReference type="EMBL" id="AEI93120.1"/>
    </source>
</evidence>
<dbReference type="PROSITE" id="PS50035">
    <property type="entry name" value="PLD"/>
    <property type="match status" value="2"/>
</dbReference>
<dbReference type="PANTHER" id="PTHR21248:SF12">
    <property type="entry name" value="CARDIOLIPIN SYNTHASE C"/>
    <property type="match status" value="1"/>
</dbReference>
<dbReference type="KEGG" id="rli:RLO149_c011130"/>
<dbReference type="CDD" id="cd09113">
    <property type="entry name" value="PLDc_ymdC_like_2"/>
    <property type="match status" value="1"/>
</dbReference>
<protein>
    <recommendedName>
        <fullName evidence="3">Phospholipase D</fullName>
    </recommendedName>
    <alternativeName>
        <fullName evidence="5">Choline phosphatase</fullName>
    </alternativeName>
</protein>
<keyword evidence="4" id="KW-0964">Secreted</keyword>
<dbReference type="InterPro" id="IPR025202">
    <property type="entry name" value="PLD-like_dom"/>
</dbReference>
<dbReference type="GO" id="GO:0032049">
    <property type="term" value="P:cardiolipin biosynthetic process"/>
    <property type="evidence" value="ECO:0007669"/>
    <property type="project" value="UniProtKB-ARBA"/>
</dbReference>
<evidence type="ECO:0000256" key="5">
    <source>
        <dbReference type="ARBA" id="ARBA00029594"/>
    </source>
</evidence>
<evidence type="ECO:0000256" key="2">
    <source>
        <dbReference type="ARBA" id="ARBA00004613"/>
    </source>
</evidence>
<evidence type="ECO:0000256" key="3">
    <source>
        <dbReference type="ARBA" id="ARBA00018392"/>
    </source>
</evidence>
<comment type="subcellular location">
    <subcellularLocation>
        <location evidence="2">Secreted</location>
    </subcellularLocation>
</comment>
<dbReference type="HOGENOM" id="CLU_026287_0_0_5"/>
<evidence type="ECO:0000259" key="6">
    <source>
        <dbReference type="PROSITE" id="PS50035"/>
    </source>
</evidence>
<dbReference type="GO" id="GO:0030572">
    <property type="term" value="F:phosphatidyltransferase activity"/>
    <property type="evidence" value="ECO:0007669"/>
    <property type="project" value="UniProtKB-ARBA"/>
</dbReference>
<dbReference type="GO" id="GO:0005576">
    <property type="term" value="C:extracellular region"/>
    <property type="evidence" value="ECO:0007669"/>
    <property type="project" value="UniProtKB-SubCell"/>
</dbReference>
<evidence type="ECO:0000256" key="1">
    <source>
        <dbReference type="ARBA" id="ARBA00003145"/>
    </source>
</evidence>
<dbReference type="CDD" id="cd09111">
    <property type="entry name" value="PLDc_ymdC_like_1"/>
    <property type="match status" value="1"/>
</dbReference>
<evidence type="ECO:0000313" key="8">
    <source>
        <dbReference type="Proteomes" id="UP000001353"/>
    </source>
</evidence>
<dbReference type="InterPro" id="IPR001736">
    <property type="entry name" value="PLipase_D/transphosphatidylase"/>
</dbReference>
<dbReference type="STRING" id="391595.RLO149_c011130"/>
<accession>F7ZBS8</accession>
<feature type="domain" description="PLD phosphodiesterase" evidence="6">
    <location>
        <begin position="446"/>
        <end position="473"/>
    </location>
</feature>
<comment type="function">
    <text evidence="1">Could be a virulence factor.</text>
</comment>
<proteinExistence type="predicted"/>
<feature type="domain" description="PLD phosphodiesterase" evidence="6">
    <location>
        <begin position="213"/>
        <end position="240"/>
    </location>
</feature>
<dbReference type="AlphaFoldDB" id="F7ZBS8"/>